<name>A0A4R6RFT9_9HYPH</name>
<reference evidence="1 2" key="1">
    <citation type="submission" date="2019-03" db="EMBL/GenBank/DDBJ databases">
        <title>Genomic Encyclopedia of Type Strains, Phase IV (KMG-IV): sequencing the most valuable type-strain genomes for metagenomic binning, comparative biology and taxonomic classification.</title>
        <authorList>
            <person name="Goeker M."/>
        </authorList>
    </citation>
    <scope>NUCLEOTIDE SEQUENCE [LARGE SCALE GENOMIC DNA]</scope>
    <source>
        <strain evidence="1 2">DSM 102969</strain>
    </source>
</reference>
<accession>A0A4R6RFT9</accession>
<evidence type="ECO:0000313" key="1">
    <source>
        <dbReference type="EMBL" id="TDP84965.1"/>
    </source>
</evidence>
<dbReference type="Proteomes" id="UP000294547">
    <property type="component" value="Unassembled WGS sequence"/>
</dbReference>
<dbReference type="RefSeq" id="WP_126540853.1">
    <property type="nucleotide sequence ID" value="NZ_BSPM01000004.1"/>
</dbReference>
<keyword evidence="2" id="KW-1185">Reference proteome</keyword>
<comment type="caution">
    <text evidence="1">The sequence shown here is derived from an EMBL/GenBank/DDBJ whole genome shotgun (WGS) entry which is preliminary data.</text>
</comment>
<protein>
    <submittedName>
        <fullName evidence="1">Uncharacterized protein</fullName>
    </submittedName>
</protein>
<dbReference type="AlphaFoldDB" id="A0A4R6RFT9"/>
<gene>
    <name evidence="1" type="ORF">EDD54_1809</name>
</gene>
<dbReference type="OrthoDB" id="7873178at2"/>
<organism evidence="1 2">
    <name type="scientific">Oharaeibacter diazotrophicus</name>
    <dbReference type="NCBI Taxonomy" id="1920512"/>
    <lineage>
        <taxon>Bacteria</taxon>
        <taxon>Pseudomonadati</taxon>
        <taxon>Pseudomonadota</taxon>
        <taxon>Alphaproteobacteria</taxon>
        <taxon>Hyphomicrobiales</taxon>
        <taxon>Pleomorphomonadaceae</taxon>
        <taxon>Oharaeibacter</taxon>
    </lineage>
</organism>
<dbReference type="EMBL" id="SNXY01000007">
    <property type="protein sequence ID" value="TDP84965.1"/>
    <property type="molecule type" value="Genomic_DNA"/>
</dbReference>
<evidence type="ECO:0000313" key="2">
    <source>
        <dbReference type="Proteomes" id="UP000294547"/>
    </source>
</evidence>
<proteinExistence type="predicted"/>
<sequence length="70" mass="7206">MQVELTAEEQSKDAYFRELARIAEAMVAEHGRDFGMGALILAARWIAERNIGDPAGGAATGGGAGLSGTA</sequence>